<dbReference type="SUPFAM" id="SSF56112">
    <property type="entry name" value="Protein kinase-like (PK-like)"/>
    <property type="match status" value="1"/>
</dbReference>
<dbReference type="Gene3D" id="3.30.200.20">
    <property type="entry name" value="Phosphorylase Kinase, domain 1"/>
    <property type="match status" value="1"/>
</dbReference>
<dbReference type="InterPro" id="IPR011009">
    <property type="entry name" value="Kinase-like_dom_sf"/>
</dbReference>
<reference evidence="1 2" key="1">
    <citation type="submission" date="2018-02" db="EMBL/GenBank/DDBJ databases">
        <title>Draft genome of wild Prunus yedoensis var. nudiflora.</title>
        <authorList>
            <person name="Baek S."/>
            <person name="Kim J.-H."/>
            <person name="Choi K."/>
            <person name="Kim G.-B."/>
            <person name="Cho A."/>
            <person name="Jang H."/>
            <person name="Shin C.-H."/>
            <person name="Yu H.-J."/>
            <person name="Mun J.-H."/>
        </authorList>
    </citation>
    <scope>NUCLEOTIDE SEQUENCE [LARGE SCALE GENOMIC DNA]</scope>
    <source>
        <strain evidence="2">cv. Jeju island</strain>
        <tissue evidence="1">Leaf</tissue>
    </source>
</reference>
<dbReference type="EMBL" id="PJQY01003815">
    <property type="protein sequence ID" value="PQM34424.1"/>
    <property type="molecule type" value="Genomic_DNA"/>
</dbReference>
<keyword evidence="1" id="KW-0808">Transferase</keyword>
<name>A0A314UDE7_PRUYE</name>
<evidence type="ECO:0000313" key="2">
    <source>
        <dbReference type="Proteomes" id="UP000250321"/>
    </source>
</evidence>
<organism evidence="1 2">
    <name type="scientific">Prunus yedoensis var. nudiflora</name>
    <dbReference type="NCBI Taxonomy" id="2094558"/>
    <lineage>
        <taxon>Eukaryota</taxon>
        <taxon>Viridiplantae</taxon>
        <taxon>Streptophyta</taxon>
        <taxon>Embryophyta</taxon>
        <taxon>Tracheophyta</taxon>
        <taxon>Spermatophyta</taxon>
        <taxon>Magnoliopsida</taxon>
        <taxon>eudicotyledons</taxon>
        <taxon>Gunneridae</taxon>
        <taxon>Pentapetalae</taxon>
        <taxon>rosids</taxon>
        <taxon>fabids</taxon>
        <taxon>Rosales</taxon>
        <taxon>Rosaceae</taxon>
        <taxon>Amygdaloideae</taxon>
        <taxon>Amygdaleae</taxon>
        <taxon>Prunus</taxon>
    </lineage>
</organism>
<dbReference type="GO" id="GO:0016301">
    <property type="term" value="F:kinase activity"/>
    <property type="evidence" value="ECO:0007669"/>
    <property type="project" value="UniProtKB-KW"/>
</dbReference>
<keyword evidence="2" id="KW-1185">Reference proteome</keyword>
<proteinExistence type="predicted"/>
<keyword evidence="1" id="KW-0418">Kinase</keyword>
<dbReference type="AlphaFoldDB" id="A0A314UDE7"/>
<accession>A0A314UDE7</accession>
<dbReference type="Proteomes" id="UP000250321">
    <property type="component" value="Unassembled WGS sequence"/>
</dbReference>
<gene>
    <name evidence="1" type="ORF">Pyn_35958</name>
</gene>
<protein>
    <submittedName>
        <fullName evidence="1">Mitogen-activated protein kinase kinase 9</fullName>
    </submittedName>
</protein>
<dbReference type="OrthoDB" id="10252354at2759"/>
<sequence length="152" mass="16911">MALIRQRRQLNLRLPLPEPSECCPYFSVPLPPTTTVTTAVTNNSSFGAISAVNLEKLQVSATTSTTYALKLVHGDSVRRQPFREMEILHRTDSPHVVRCHAIFEKPLGDIGIPMEYTVHGLRHPLADPAYAYCGQLPTLECFVHPSSQTLCQ</sequence>
<evidence type="ECO:0000313" key="1">
    <source>
        <dbReference type="EMBL" id="PQM34424.1"/>
    </source>
</evidence>
<dbReference type="STRING" id="2094558.A0A314UDE7"/>
<comment type="caution">
    <text evidence="1">The sequence shown here is derived from an EMBL/GenBank/DDBJ whole genome shotgun (WGS) entry which is preliminary data.</text>
</comment>